<gene>
    <name evidence="1" type="ORF">Pma05_29490</name>
</gene>
<dbReference type="Proteomes" id="UP000621500">
    <property type="component" value="Unassembled WGS sequence"/>
</dbReference>
<proteinExistence type="predicted"/>
<organism evidence="1 2">
    <name type="scientific">Plantactinospora mayteni</name>
    <dbReference type="NCBI Taxonomy" id="566021"/>
    <lineage>
        <taxon>Bacteria</taxon>
        <taxon>Bacillati</taxon>
        <taxon>Actinomycetota</taxon>
        <taxon>Actinomycetes</taxon>
        <taxon>Micromonosporales</taxon>
        <taxon>Micromonosporaceae</taxon>
        <taxon>Plantactinospora</taxon>
    </lineage>
</organism>
<sequence length="114" mass="12307">MRELSDPYGPLELVIDVLAPHTEARSYRTSGTGELVVDEVPGLLLALHRPGAVVEVQVRLTSGTELAIRLVLPELISAVCLKALAYRGRFAAKDAVDLWRLLNAAYAAGLRESA</sequence>
<dbReference type="EMBL" id="BONX01000018">
    <property type="protein sequence ID" value="GIG96376.1"/>
    <property type="molecule type" value="Genomic_DNA"/>
</dbReference>
<accession>A0ABQ4ENZ6</accession>
<name>A0ABQ4ENZ6_9ACTN</name>
<protein>
    <submittedName>
        <fullName evidence="1">Uncharacterized protein</fullName>
    </submittedName>
</protein>
<dbReference type="RefSeq" id="WP_344919582.1">
    <property type="nucleotide sequence ID" value="NZ_BAAAZQ010000004.1"/>
</dbReference>
<comment type="caution">
    <text evidence="1">The sequence shown here is derived from an EMBL/GenBank/DDBJ whole genome shotgun (WGS) entry which is preliminary data.</text>
</comment>
<evidence type="ECO:0000313" key="2">
    <source>
        <dbReference type="Proteomes" id="UP000621500"/>
    </source>
</evidence>
<evidence type="ECO:0000313" key="1">
    <source>
        <dbReference type="EMBL" id="GIG96376.1"/>
    </source>
</evidence>
<reference evidence="1 2" key="1">
    <citation type="submission" date="2021-01" db="EMBL/GenBank/DDBJ databases">
        <title>Whole genome shotgun sequence of Plantactinospora mayteni NBRC 109088.</title>
        <authorList>
            <person name="Komaki H."/>
            <person name="Tamura T."/>
        </authorList>
    </citation>
    <scope>NUCLEOTIDE SEQUENCE [LARGE SCALE GENOMIC DNA]</scope>
    <source>
        <strain evidence="1 2">NBRC 109088</strain>
    </source>
</reference>
<keyword evidence="2" id="KW-1185">Reference proteome</keyword>